<comment type="similarity">
    <text evidence="1">Belongs to the plant dirigent protein family.</text>
</comment>
<keyword evidence="1" id="KW-0052">Apoplast</keyword>
<feature type="signal peptide" evidence="1">
    <location>
        <begin position="1"/>
        <end position="18"/>
    </location>
</feature>
<dbReference type="SMR" id="A0A067DD34"/>
<dbReference type="AlphaFoldDB" id="A0A067DD34"/>
<dbReference type="STRING" id="2711.A0A067DD34"/>
<accession>A0A067DD34</accession>
<feature type="chain" id="PRO_5008190155" description="Dirigent protein" evidence="1">
    <location>
        <begin position="19"/>
        <end position="126"/>
    </location>
</feature>
<comment type="function">
    <text evidence="1">Dirigent proteins impart stereoselectivity on the phenoxy radical-coupling reaction, yielding optically active lignans from two molecules of coniferyl alcohol in the biosynthesis of lignans, flavonolignans, and alkaloids and thus plays a central role in plant secondary metabolism.</text>
</comment>
<gene>
    <name evidence="2" type="ORF">CISIN_1g046916mg</name>
</gene>
<reference evidence="2 3" key="1">
    <citation type="submission" date="2014-04" db="EMBL/GenBank/DDBJ databases">
        <authorList>
            <consortium name="International Citrus Genome Consortium"/>
            <person name="Gmitter F."/>
            <person name="Chen C."/>
            <person name="Farmerie W."/>
            <person name="Harkins T."/>
            <person name="Desany B."/>
            <person name="Mohiuddin M."/>
            <person name="Kodira C."/>
            <person name="Borodovsky M."/>
            <person name="Lomsadze A."/>
            <person name="Burns P."/>
            <person name="Jenkins J."/>
            <person name="Prochnik S."/>
            <person name="Shu S."/>
            <person name="Chapman J."/>
            <person name="Pitluck S."/>
            <person name="Schmutz J."/>
            <person name="Rokhsar D."/>
        </authorList>
    </citation>
    <scope>NUCLEOTIDE SEQUENCE</scope>
</reference>
<dbReference type="EMBL" id="KK785777">
    <property type="protein sequence ID" value="KDO40909.1"/>
    <property type="molecule type" value="Genomic_DNA"/>
</dbReference>
<evidence type="ECO:0000313" key="2">
    <source>
        <dbReference type="EMBL" id="KDO40909.1"/>
    </source>
</evidence>
<proteinExistence type="inferred from homology"/>
<protein>
    <recommendedName>
        <fullName evidence="1">Dirigent protein</fullName>
    </recommendedName>
</protein>
<dbReference type="GO" id="GO:0048046">
    <property type="term" value="C:apoplast"/>
    <property type="evidence" value="ECO:0007669"/>
    <property type="project" value="UniProtKB-SubCell"/>
</dbReference>
<dbReference type="InterPro" id="IPR004265">
    <property type="entry name" value="Dirigent"/>
</dbReference>
<keyword evidence="3" id="KW-1185">Reference proteome</keyword>
<dbReference type="Proteomes" id="UP000027120">
    <property type="component" value="Unassembled WGS sequence"/>
</dbReference>
<comment type="subcellular location">
    <subcellularLocation>
        <location evidence="1">Secreted</location>
        <location evidence="1">Extracellular space</location>
        <location evidence="1">Apoplast</location>
    </subcellularLocation>
</comment>
<organism evidence="2 3">
    <name type="scientific">Citrus sinensis</name>
    <name type="common">Sweet orange</name>
    <name type="synonym">Citrus aurantium var. sinensis</name>
    <dbReference type="NCBI Taxonomy" id="2711"/>
    <lineage>
        <taxon>Eukaryota</taxon>
        <taxon>Viridiplantae</taxon>
        <taxon>Streptophyta</taxon>
        <taxon>Embryophyta</taxon>
        <taxon>Tracheophyta</taxon>
        <taxon>Spermatophyta</taxon>
        <taxon>Magnoliopsida</taxon>
        <taxon>eudicotyledons</taxon>
        <taxon>Gunneridae</taxon>
        <taxon>Pentapetalae</taxon>
        <taxon>rosids</taxon>
        <taxon>malvids</taxon>
        <taxon>Sapindales</taxon>
        <taxon>Rutaceae</taxon>
        <taxon>Aurantioideae</taxon>
        <taxon>Citrus</taxon>
    </lineage>
</organism>
<dbReference type="Pfam" id="PF03018">
    <property type="entry name" value="Dirigent"/>
    <property type="match status" value="1"/>
</dbReference>
<name>A0A067DD34_CITSI</name>
<dbReference type="PANTHER" id="PTHR21495">
    <property type="entry name" value="NUCLEOPORIN-RELATED"/>
    <property type="match status" value="1"/>
</dbReference>
<evidence type="ECO:0000313" key="3">
    <source>
        <dbReference type="Proteomes" id="UP000027120"/>
    </source>
</evidence>
<keyword evidence="1" id="KW-0732">Signal</keyword>
<keyword evidence="1" id="KW-0964">Secreted</keyword>
<comment type="subunit">
    <text evidence="1">Homodimer.</text>
</comment>
<sequence>MLSAIVLLLVTSLAAATALQVQLGLIMSMCFVFIDGPNNGCCISLLGNNKLMIPIREMPIDGNTSIFRLGGRYAIAQAHWMDLKFGDAIVGYNVIDFTKLCWWSQLLLREPIYNVINFLFRILIKL</sequence>
<evidence type="ECO:0000256" key="1">
    <source>
        <dbReference type="RuleBase" id="RU363099"/>
    </source>
</evidence>